<evidence type="ECO:0000313" key="1">
    <source>
        <dbReference type="EMBL" id="GIZ03227.1"/>
    </source>
</evidence>
<dbReference type="AlphaFoldDB" id="A0AAV4Y761"/>
<name>A0AAV4Y761_CAEEX</name>
<keyword evidence="2" id="KW-1185">Reference proteome</keyword>
<dbReference type="Proteomes" id="UP001054945">
    <property type="component" value="Unassembled WGS sequence"/>
</dbReference>
<sequence>MVNRQLFQYYSECSTEGMLYFIHAFLQRLLKNISEISSRAKYAKYKCIQFRHNPEEGASSWVTQCHFGRREKFTTLAGTLRTQVECAIMGVEQTIVSPVNDGGYFANIPLGLA</sequence>
<comment type="caution">
    <text evidence="1">The sequence shown here is derived from an EMBL/GenBank/DDBJ whole genome shotgun (WGS) entry which is preliminary data.</text>
</comment>
<organism evidence="1 2">
    <name type="scientific">Caerostris extrusa</name>
    <name type="common">Bark spider</name>
    <name type="synonym">Caerostris bankana</name>
    <dbReference type="NCBI Taxonomy" id="172846"/>
    <lineage>
        <taxon>Eukaryota</taxon>
        <taxon>Metazoa</taxon>
        <taxon>Ecdysozoa</taxon>
        <taxon>Arthropoda</taxon>
        <taxon>Chelicerata</taxon>
        <taxon>Arachnida</taxon>
        <taxon>Araneae</taxon>
        <taxon>Araneomorphae</taxon>
        <taxon>Entelegynae</taxon>
        <taxon>Araneoidea</taxon>
        <taxon>Araneidae</taxon>
        <taxon>Caerostris</taxon>
    </lineage>
</organism>
<reference evidence="1 2" key="1">
    <citation type="submission" date="2021-06" db="EMBL/GenBank/DDBJ databases">
        <title>Caerostris extrusa draft genome.</title>
        <authorList>
            <person name="Kono N."/>
            <person name="Arakawa K."/>
        </authorList>
    </citation>
    <scope>NUCLEOTIDE SEQUENCE [LARGE SCALE GENOMIC DNA]</scope>
</reference>
<dbReference type="EMBL" id="BPLR01018922">
    <property type="protein sequence ID" value="GIZ03227.1"/>
    <property type="molecule type" value="Genomic_DNA"/>
</dbReference>
<proteinExistence type="predicted"/>
<evidence type="ECO:0000313" key="2">
    <source>
        <dbReference type="Proteomes" id="UP001054945"/>
    </source>
</evidence>
<accession>A0AAV4Y761</accession>
<gene>
    <name evidence="1" type="ORF">CEXT_283081</name>
</gene>
<protein>
    <submittedName>
        <fullName evidence="1">Uncharacterized protein</fullName>
    </submittedName>
</protein>